<sequence length="303" mass="33926">MLPEHVIIFYNLSARTVALTPSPSVCCISKHTKLLNETMSNNHNSRVMDPDVDETLDDEASERDPLHQEGPSQPVPTRSLYALTRQEITRNIANRFVHSRTYIFLYLIMAALSITTVVLSLQDGCPGLPFYILEIIINTTMIAEVGVRFVAFGRQFWRSPFNVLDLILTLFCVITVLVIVFAGCGSTSKEEELFDTLLLVGRNVLQFVRLAAVMRQSGQSIFSRPRPIDLSAARRAGFSSLDLDLPDDAEDELSRPRARNTVLFDAQGRDEEEGLIRTPAPKQNKPAPPPVDDRDQEDLWAGL</sequence>
<evidence type="ECO:0000256" key="5">
    <source>
        <dbReference type="SAM" id="MobiDB-lite"/>
    </source>
</evidence>
<proteinExistence type="predicted"/>
<keyword evidence="4 6" id="KW-0472">Membrane</keyword>
<feature type="compositionally biased region" description="Acidic residues" evidence="5">
    <location>
        <begin position="50"/>
        <end position="61"/>
    </location>
</feature>
<accession>A0A286USG5</accession>
<dbReference type="Gene3D" id="1.20.120.350">
    <property type="entry name" value="Voltage-gated potassium channels. Chain C"/>
    <property type="match status" value="1"/>
</dbReference>
<name>A0A286USG5_9AGAM</name>
<feature type="transmembrane region" description="Helical" evidence="6">
    <location>
        <begin position="128"/>
        <end position="151"/>
    </location>
</feature>
<dbReference type="GO" id="GO:0005216">
    <property type="term" value="F:monoatomic ion channel activity"/>
    <property type="evidence" value="ECO:0007669"/>
    <property type="project" value="InterPro"/>
</dbReference>
<feature type="region of interest" description="Disordered" evidence="5">
    <location>
        <begin position="39"/>
        <end position="76"/>
    </location>
</feature>
<reference evidence="8 9" key="1">
    <citation type="journal article" date="2017" name="Mol. Ecol.">
        <title>Comparative and population genomic landscape of Phellinus noxius: A hypervariable fungus causing root rot in trees.</title>
        <authorList>
            <person name="Chung C.L."/>
            <person name="Lee T.J."/>
            <person name="Akiba M."/>
            <person name="Lee H.H."/>
            <person name="Kuo T.H."/>
            <person name="Liu D."/>
            <person name="Ke H.M."/>
            <person name="Yokoi T."/>
            <person name="Roa M.B."/>
            <person name="Lu M.J."/>
            <person name="Chang Y.Y."/>
            <person name="Ann P.J."/>
            <person name="Tsai J.N."/>
            <person name="Chen C.Y."/>
            <person name="Tzean S.S."/>
            <person name="Ota Y."/>
            <person name="Hattori T."/>
            <person name="Sahashi N."/>
            <person name="Liou R.F."/>
            <person name="Kikuchi T."/>
            <person name="Tsai I.J."/>
        </authorList>
    </citation>
    <scope>NUCLEOTIDE SEQUENCE [LARGE SCALE GENOMIC DNA]</scope>
    <source>
        <strain evidence="8 9">FFPRI411160</strain>
    </source>
</reference>
<evidence type="ECO:0000256" key="1">
    <source>
        <dbReference type="ARBA" id="ARBA00004141"/>
    </source>
</evidence>
<dbReference type="PANTHER" id="PTHR38483:SF1">
    <property type="entry name" value="ION TRANSPORT DOMAIN-CONTAINING PROTEIN"/>
    <property type="match status" value="1"/>
</dbReference>
<dbReference type="PANTHER" id="PTHR38483">
    <property type="entry name" value="CHROMOSOME 1, WHOLE GENOME SHOTGUN SEQUENCE"/>
    <property type="match status" value="1"/>
</dbReference>
<dbReference type="AlphaFoldDB" id="A0A286USG5"/>
<dbReference type="EMBL" id="NBII01000002">
    <property type="protein sequence ID" value="PAV22526.1"/>
    <property type="molecule type" value="Genomic_DNA"/>
</dbReference>
<evidence type="ECO:0000256" key="4">
    <source>
        <dbReference type="ARBA" id="ARBA00023136"/>
    </source>
</evidence>
<dbReference type="Pfam" id="PF00520">
    <property type="entry name" value="Ion_trans"/>
    <property type="match status" value="1"/>
</dbReference>
<feature type="transmembrane region" description="Helical" evidence="6">
    <location>
        <begin position="163"/>
        <end position="183"/>
    </location>
</feature>
<feature type="domain" description="Ion transport" evidence="7">
    <location>
        <begin position="102"/>
        <end position="215"/>
    </location>
</feature>
<dbReference type="Proteomes" id="UP000217199">
    <property type="component" value="Unassembled WGS sequence"/>
</dbReference>
<dbReference type="InterPro" id="IPR027359">
    <property type="entry name" value="Volt_channel_dom_sf"/>
</dbReference>
<evidence type="ECO:0000256" key="6">
    <source>
        <dbReference type="SAM" id="Phobius"/>
    </source>
</evidence>
<comment type="subcellular location">
    <subcellularLocation>
        <location evidence="1">Membrane</location>
        <topology evidence="1">Multi-pass membrane protein</topology>
    </subcellularLocation>
</comment>
<keyword evidence="2 6" id="KW-0812">Transmembrane</keyword>
<evidence type="ECO:0000313" key="8">
    <source>
        <dbReference type="EMBL" id="PAV22526.1"/>
    </source>
</evidence>
<dbReference type="InterPro" id="IPR005821">
    <property type="entry name" value="Ion_trans_dom"/>
</dbReference>
<dbReference type="InParanoid" id="A0A286USG5"/>
<organism evidence="8 9">
    <name type="scientific">Pyrrhoderma noxium</name>
    <dbReference type="NCBI Taxonomy" id="2282107"/>
    <lineage>
        <taxon>Eukaryota</taxon>
        <taxon>Fungi</taxon>
        <taxon>Dikarya</taxon>
        <taxon>Basidiomycota</taxon>
        <taxon>Agaricomycotina</taxon>
        <taxon>Agaricomycetes</taxon>
        <taxon>Hymenochaetales</taxon>
        <taxon>Hymenochaetaceae</taxon>
        <taxon>Pyrrhoderma</taxon>
    </lineage>
</organism>
<comment type="caution">
    <text evidence="8">The sequence shown here is derived from an EMBL/GenBank/DDBJ whole genome shotgun (WGS) entry which is preliminary data.</text>
</comment>
<evidence type="ECO:0000256" key="2">
    <source>
        <dbReference type="ARBA" id="ARBA00022692"/>
    </source>
</evidence>
<gene>
    <name evidence="8" type="ORF">PNOK_0248300</name>
</gene>
<keyword evidence="9" id="KW-1185">Reference proteome</keyword>
<evidence type="ECO:0000313" key="9">
    <source>
        <dbReference type="Proteomes" id="UP000217199"/>
    </source>
</evidence>
<feature type="transmembrane region" description="Helical" evidence="6">
    <location>
        <begin position="103"/>
        <end position="122"/>
    </location>
</feature>
<protein>
    <submittedName>
        <fullName evidence="8">Wsc domain-containing</fullName>
    </submittedName>
</protein>
<dbReference type="STRING" id="2282107.A0A286USG5"/>
<dbReference type="GO" id="GO:0016020">
    <property type="term" value="C:membrane"/>
    <property type="evidence" value="ECO:0007669"/>
    <property type="project" value="UniProtKB-SubCell"/>
</dbReference>
<feature type="compositionally biased region" description="Acidic residues" evidence="5">
    <location>
        <begin position="294"/>
        <end position="303"/>
    </location>
</feature>
<evidence type="ECO:0000259" key="7">
    <source>
        <dbReference type="Pfam" id="PF00520"/>
    </source>
</evidence>
<feature type="region of interest" description="Disordered" evidence="5">
    <location>
        <begin position="248"/>
        <end position="303"/>
    </location>
</feature>
<dbReference type="OrthoDB" id="429183at2759"/>
<evidence type="ECO:0000256" key="3">
    <source>
        <dbReference type="ARBA" id="ARBA00022989"/>
    </source>
</evidence>
<keyword evidence="3 6" id="KW-1133">Transmembrane helix</keyword>